<dbReference type="EMBL" id="GGFM01012221">
    <property type="protein sequence ID" value="MBW32972.1"/>
    <property type="molecule type" value="Transcribed_RNA"/>
</dbReference>
<name>A0A2M3ZWX0_9DIPT</name>
<evidence type="ECO:0000313" key="2">
    <source>
        <dbReference type="EMBL" id="MBW32972.1"/>
    </source>
</evidence>
<feature type="signal peptide" evidence="1">
    <location>
        <begin position="1"/>
        <end position="21"/>
    </location>
</feature>
<reference evidence="2" key="1">
    <citation type="submission" date="2018-01" db="EMBL/GenBank/DDBJ databases">
        <title>An insight into the sialome of Amazonian anophelines.</title>
        <authorList>
            <person name="Ribeiro J.M."/>
            <person name="Scarpassa V."/>
            <person name="Calvo E."/>
        </authorList>
    </citation>
    <scope>NUCLEOTIDE SEQUENCE</scope>
    <source>
        <tissue evidence="2">Salivary glands</tissue>
    </source>
</reference>
<feature type="chain" id="PRO_5014928104" evidence="1">
    <location>
        <begin position="22"/>
        <end position="69"/>
    </location>
</feature>
<dbReference type="AlphaFoldDB" id="A0A2M3ZWX0"/>
<proteinExistence type="predicted"/>
<organism evidence="2">
    <name type="scientific">Anopheles braziliensis</name>
    <dbReference type="NCBI Taxonomy" id="58242"/>
    <lineage>
        <taxon>Eukaryota</taxon>
        <taxon>Metazoa</taxon>
        <taxon>Ecdysozoa</taxon>
        <taxon>Arthropoda</taxon>
        <taxon>Hexapoda</taxon>
        <taxon>Insecta</taxon>
        <taxon>Pterygota</taxon>
        <taxon>Neoptera</taxon>
        <taxon>Endopterygota</taxon>
        <taxon>Diptera</taxon>
        <taxon>Nematocera</taxon>
        <taxon>Culicoidea</taxon>
        <taxon>Culicidae</taxon>
        <taxon>Anophelinae</taxon>
        <taxon>Anopheles</taxon>
    </lineage>
</organism>
<accession>A0A2M3ZWX0</accession>
<protein>
    <submittedName>
        <fullName evidence="2">Putative secreted peptide</fullName>
    </submittedName>
</protein>
<keyword evidence="1" id="KW-0732">Signal</keyword>
<sequence length="69" mass="8174">MLRHFPMLLVMLLLRFLSIFPREGNLIFSHFAFIYLINEQCFAFRRSFPAPSRCQYDTNGKEGLTFPGR</sequence>
<evidence type="ECO:0000256" key="1">
    <source>
        <dbReference type="SAM" id="SignalP"/>
    </source>
</evidence>